<dbReference type="EMBL" id="MU857652">
    <property type="protein sequence ID" value="KAK4247504.1"/>
    <property type="molecule type" value="Genomic_DNA"/>
</dbReference>
<feature type="compositionally biased region" description="Basic and acidic residues" evidence="1">
    <location>
        <begin position="225"/>
        <end position="234"/>
    </location>
</feature>
<evidence type="ECO:0000313" key="2">
    <source>
        <dbReference type="EMBL" id="KAK4247504.1"/>
    </source>
</evidence>
<proteinExistence type="predicted"/>
<dbReference type="AlphaFoldDB" id="A0AAN7HQC4"/>
<protein>
    <submittedName>
        <fullName evidence="2">Uncharacterized protein</fullName>
    </submittedName>
</protein>
<feature type="region of interest" description="Disordered" evidence="1">
    <location>
        <begin position="210"/>
        <end position="234"/>
    </location>
</feature>
<evidence type="ECO:0000256" key="1">
    <source>
        <dbReference type="SAM" id="MobiDB-lite"/>
    </source>
</evidence>
<reference evidence="2" key="1">
    <citation type="journal article" date="2023" name="Mol. Phylogenet. Evol.">
        <title>Genome-scale phylogeny and comparative genomics of the fungal order Sordariales.</title>
        <authorList>
            <person name="Hensen N."/>
            <person name="Bonometti L."/>
            <person name="Westerberg I."/>
            <person name="Brannstrom I.O."/>
            <person name="Guillou S."/>
            <person name="Cros-Aarteil S."/>
            <person name="Calhoun S."/>
            <person name="Haridas S."/>
            <person name="Kuo A."/>
            <person name="Mondo S."/>
            <person name="Pangilinan J."/>
            <person name="Riley R."/>
            <person name="LaButti K."/>
            <person name="Andreopoulos B."/>
            <person name="Lipzen A."/>
            <person name="Chen C."/>
            <person name="Yan M."/>
            <person name="Daum C."/>
            <person name="Ng V."/>
            <person name="Clum A."/>
            <person name="Steindorff A."/>
            <person name="Ohm R.A."/>
            <person name="Martin F."/>
            <person name="Silar P."/>
            <person name="Natvig D.O."/>
            <person name="Lalanne C."/>
            <person name="Gautier V."/>
            <person name="Ament-Velasquez S.L."/>
            <person name="Kruys A."/>
            <person name="Hutchinson M.I."/>
            <person name="Powell A.J."/>
            <person name="Barry K."/>
            <person name="Miller A.N."/>
            <person name="Grigoriev I.V."/>
            <person name="Debuchy R."/>
            <person name="Gladieux P."/>
            <person name="Hiltunen Thoren M."/>
            <person name="Johannesson H."/>
        </authorList>
    </citation>
    <scope>NUCLEOTIDE SEQUENCE</scope>
    <source>
        <strain evidence="2">CBS 359.72</strain>
    </source>
</reference>
<name>A0AAN7HQC4_9PEZI</name>
<dbReference type="Proteomes" id="UP001303647">
    <property type="component" value="Unassembled WGS sequence"/>
</dbReference>
<gene>
    <name evidence="2" type="ORF">C7999DRAFT_32050</name>
</gene>
<accession>A0AAN7HQC4</accession>
<comment type="caution">
    <text evidence="2">The sequence shown here is derived from an EMBL/GenBank/DDBJ whole genome shotgun (WGS) entry which is preliminary data.</text>
</comment>
<organism evidence="2 3">
    <name type="scientific">Corynascus novoguineensis</name>
    <dbReference type="NCBI Taxonomy" id="1126955"/>
    <lineage>
        <taxon>Eukaryota</taxon>
        <taxon>Fungi</taxon>
        <taxon>Dikarya</taxon>
        <taxon>Ascomycota</taxon>
        <taxon>Pezizomycotina</taxon>
        <taxon>Sordariomycetes</taxon>
        <taxon>Sordariomycetidae</taxon>
        <taxon>Sordariales</taxon>
        <taxon>Chaetomiaceae</taxon>
        <taxon>Corynascus</taxon>
    </lineage>
</organism>
<evidence type="ECO:0000313" key="3">
    <source>
        <dbReference type="Proteomes" id="UP001303647"/>
    </source>
</evidence>
<reference evidence="2" key="2">
    <citation type="submission" date="2023-05" db="EMBL/GenBank/DDBJ databases">
        <authorList>
            <consortium name="Lawrence Berkeley National Laboratory"/>
            <person name="Steindorff A."/>
            <person name="Hensen N."/>
            <person name="Bonometti L."/>
            <person name="Westerberg I."/>
            <person name="Brannstrom I.O."/>
            <person name="Guillou S."/>
            <person name="Cros-Aarteil S."/>
            <person name="Calhoun S."/>
            <person name="Haridas S."/>
            <person name="Kuo A."/>
            <person name="Mondo S."/>
            <person name="Pangilinan J."/>
            <person name="Riley R."/>
            <person name="Labutti K."/>
            <person name="Andreopoulos B."/>
            <person name="Lipzen A."/>
            <person name="Chen C."/>
            <person name="Yanf M."/>
            <person name="Daum C."/>
            <person name="Ng V."/>
            <person name="Clum A."/>
            <person name="Ohm R."/>
            <person name="Martin F."/>
            <person name="Silar P."/>
            <person name="Natvig D."/>
            <person name="Lalanne C."/>
            <person name="Gautier V."/>
            <person name="Ament-Velasquez S.L."/>
            <person name="Kruys A."/>
            <person name="Hutchinson M.I."/>
            <person name="Powell A.J."/>
            <person name="Barry K."/>
            <person name="Miller A.N."/>
            <person name="Grigoriev I.V."/>
            <person name="Debuchy R."/>
            <person name="Gladieux P."/>
            <person name="Thoren M.H."/>
            <person name="Johannesson H."/>
        </authorList>
    </citation>
    <scope>NUCLEOTIDE SEQUENCE</scope>
    <source>
        <strain evidence="2">CBS 359.72</strain>
    </source>
</reference>
<sequence>MPPPTKHFAFDPPGHPAAVRPAAQYPLHPPRHPSGTFIPYSFHPSTHGGGRGNNFGRGIFQPNFACPVTNRLADNYATQRNAWAAPGTRGPGTEPAEQIGRLQETARPPFAQNLPTGAGTSGIYLRPCRPLADVAVAPALATVDAQTRLAGANMAIPPNITRGGPVTAPIVIGPYPGRPAMLVWHPAAPGHGGPAWVALPRDHERRKFVPRPVGDSVEGMLRRGSPLERGVRRP</sequence>
<keyword evidence="3" id="KW-1185">Reference proteome</keyword>